<dbReference type="EMBL" id="NXII01000025">
    <property type="protein sequence ID" value="RXI37588.1"/>
    <property type="molecule type" value="Genomic_DNA"/>
</dbReference>
<evidence type="ECO:0000313" key="1">
    <source>
        <dbReference type="EMBL" id="RXI37588.1"/>
    </source>
</evidence>
<gene>
    <name evidence="1" type="ORF">CP963_12290</name>
</gene>
<proteinExistence type="predicted"/>
<organism evidence="1 2">
    <name type="scientific">Arcobacter cloacae</name>
    <dbReference type="NCBI Taxonomy" id="1054034"/>
    <lineage>
        <taxon>Bacteria</taxon>
        <taxon>Pseudomonadati</taxon>
        <taxon>Campylobacterota</taxon>
        <taxon>Epsilonproteobacteria</taxon>
        <taxon>Campylobacterales</taxon>
        <taxon>Arcobacteraceae</taxon>
        <taxon>Arcobacter</taxon>
    </lineage>
</organism>
<evidence type="ECO:0000313" key="2">
    <source>
        <dbReference type="Proteomes" id="UP000290378"/>
    </source>
</evidence>
<protein>
    <submittedName>
        <fullName evidence="1">Uncharacterized protein</fullName>
    </submittedName>
</protein>
<name>A0A6M8NS43_9BACT</name>
<keyword evidence="2" id="KW-1185">Reference proteome</keyword>
<dbReference type="AlphaFoldDB" id="A0A6M8NS43"/>
<dbReference type="Proteomes" id="UP000290378">
    <property type="component" value="Unassembled WGS sequence"/>
</dbReference>
<reference evidence="1 2" key="1">
    <citation type="submission" date="2017-09" db="EMBL/GenBank/DDBJ databases">
        <title>Genomics of the genus Arcobacter.</title>
        <authorList>
            <person name="Perez-Cataluna A."/>
            <person name="Figueras M.J."/>
            <person name="Salas-Masso N."/>
        </authorList>
    </citation>
    <scope>NUCLEOTIDE SEQUENCE [LARGE SCALE GENOMIC DNA]</scope>
    <source>
        <strain evidence="1 2">CECT 7834</strain>
    </source>
</reference>
<accession>A0A6M8NS43</accession>
<sequence>MLLLFVVIFDPSNKIFKLKEIAMISIFLLFLIILFKRNFRMISNEKVILIYLLFGLILPLLGIINGLLQDIHFSFQFAVGHIKSLLFFFIFLILINIDNDFEKILIKILNLLAITIIVLYLGILFQNPIIIKYVNYLVYDVENALIGPRQFGSVTLLMVFYKTAPLLLFVIGYIFSRRINFSSIVLLFIIITALIFSGTRANIIMSVIILSLFIYMKSNKSIKIILTILFIIILGSIVPFIIENFLNTSEGSNSTKIGHFISYLILFENNPYIMLFGHGIGSGFYSYGNNEIVQQTELVYLDLFRMFGLILFSVFILLLLYPILFIYKEEKYKAISYICYLIVAGTNPLLIGSTGILVIVYVYFLAFKIEMKKKYLLKRDK</sequence>
<comment type="caution">
    <text evidence="1">The sequence shown here is derived from an EMBL/GenBank/DDBJ whole genome shotgun (WGS) entry which is preliminary data.</text>
</comment>